<comment type="caution">
    <text evidence="3">The sequence shown here is derived from an EMBL/GenBank/DDBJ whole genome shotgun (WGS) entry which is preliminary data.</text>
</comment>
<comment type="similarity">
    <text evidence="1">Belongs to the short-chain dehydrogenases/reductases (SDR) family.</text>
</comment>
<proteinExistence type="inferred from homology"/>
<sequence length="256" mass="27093">MNITGNTIFIPGATSGIGLALAVELHGRGNTVIVGGRRAGLLDQIAAAHPGIRTVQIDTADAGSIATVSARVIAEHPDLNVLIAMAGIMRAEDWHTPAGFLDSAEAIVATNVLGPIRLIAAFVEHLQEQADSTIVTVSSGLAFVPLRHTPSYNAAKAAVHMLSESIRLQLADTTVKVVELVPPAVRTPLMPGHEEREDAMPLDEFIAEVISLIESQPDAHEILVDRVAVLRHAEARGDYEQVVAMLNGTETHATAQ</sequence>
<dbReference type="PROSITE" id="PS00061">
    <property type="entry name" value="ADH_SHORT"/>
    <property type="match status" value="1"/>
</dbReference>
<evidence type="ECO:0000313" key="3">
    <source>
        <dbReference type="EMBL" id="TQL48207.1"/>
    </source>
</evidence>
<dbReference type="AlphaFoldDB" id="A0A542YJF0"/>
<organism evidence="3 4">
    <name type="scientific">Homoserinimonas aerilata</name>
    <dbReference type="NCBI Taxonomy" id="1162970"/>
    <lineage>
        <taxon>Bacteria</taxon>
        <taxon>Bacillati</taxon>
        <taxon>Actinomycetota</taxon>
        <taxon>Actinomycetes</taxon>
        <taxon>Micrococcales</taxon>
        <taxon>Microbacteriaceae</taxon>
        <taxon>Homoserinimonas</taxon>
    </lineage>
</organism>
<evidence type="ECO:0000313" key="4">
    <source>
        <dbReference type="Proteomes" id="UP000317998"/>
    </source>
</evidence>
<dbReference type="InterPro" id="IPR036291">
    <property type="entry name" value="NAD(P)-bd_dom_sf"/>
</dbReference>
<dbReference type="PANTHER" id="PTHR44169:SF6">
    <property type="entry name" value="NADPH-DEPENDENT 1-ACYLDIHYDROXYACETONE PHOSPHATE REDUCTASE"/>
    <property type="match status" value="1"/>
</dbReference>
<evidence type="ECO:0000256" key="2">
    <source>
        <dbReference type="ARBA" id="ARBA00023002"/>
    </source>
</evidence>
<evidence type="ECO:0000256" key="1">
    <source>
        <dbReference type="ARBA" id="ARBA00006484"/>
    </source>
</evidence>
<keyword evidence="2" id="KW-0560">Oxidoreductase</keyword>
<dbReference type="Gene3D" id="3.40.50.720">
    <property type="entry name" value="NAD(P)-binding Rossmann-like Domain"/>
    <property type="match status" value="1"/>
</dbReference>
<keyword evidence="4" id="KW-1185">Reference proteome</keyword>
<dbReference type="EMBL" id="VFOM01000001">
    <property type="protein sequence ID" value="TQL48207.1"/>
    <property type="molecule type" value="Genomic_DNA"/>
</dbReference>
<dbReference type="PRINTS" id="PR00081">
    <property type="entry name" value="GDHRDH"/>
</dbReference>
<reference evidence="3 4" key="1">
    <citation type="submission" date="2019-06" db="EMBL/GenBank/DDBJ databases">
        <title>Sequencing the genomes of 1000 actinobacteria strains.</title>
        <authorList>
            <person name="Klenk H.-P."/>
        </authorList>
    </citation>
    <scope>NUCLEOTIDE SEQUENCE [LARGE SCALE GENOMIC DNA]</scope>
    <source>
        <strain evidence="3 4">DSM 26477</strain>
    </source>
</reference>
<dbReference type="OrthoDB" id="9810734at2"/>
<dbReference type="InterPro" id="IPR020904">
    <property type="entry name" value="Sc_DH/Rdtase_CS"/>
</dbReference>
<accession>A0A542YJF0</accession>
<dbReference type="InterPro" id="IPR002347">
    <property type="entry name" value="SDR_fam"/>
</dbReference>
<dbReference type="Pfam" id="PF00106">
    <property type="entry name" value="adh_short"/>
    <property type="match status" value="1"/>
</dbReference>
<dbReference type="SUPFAM" id="SSF51735">
    <property type="entry name" value="NAD(P)-binding Rossmann-fold domains"/>
    <property type="match status" value="1"/>
</dbReference>
<dbReference type="RefSeq" id="WP_141880380.1">
    <property type="nucleotide sequence ID" value="NZ_VFOM01000001.1"/>
</dbReference>
<dbReference type="PANTHER" id="PTHR44169">
    <property type="entry name" value="NADPH-DEPENDENT 1-ACYLDIHYDROXYACETONE PHOSPHATE REDUCTASE"/>
    <property type="match status" value="1"/>
</dbReference>
<dbReference type="GO" id="GO:0016491">
    <property type="term" value="F:oxidoreductase activity"/>
    <property type="evidence" value="ECO:0007669"/>
    <property type="project" value="UniProtKB-KW"/>
</dbReference>
<name>A0A542YJF0_9MICO</name>
<dbReference type="Proteomes" id="UP000317998">
    <property type="component" value="Unassembled WGS sequence"/>
</dbReference>
<protein>
    <submittedName>
        <fullName evidence="3">Short-subunit dehydrogenase involved in D-alanine esterification of teichoic acids</fullName>
    </submittedName>
</protein>
<gene>
    <name evidence="3" type="ORF">FB562_1293</name>
</gene>